<dbReference type="InterPro" id="IPR012340">
    <property type="entry name" value="NA-bd_OB-fold"/>
</dbReference>
<keyword evidence="9" id="KW-0539">Nucleus</keyword>
<evidence type="ECO:0000256" key="1">
    <source>
        <dbReference type="ARBA" id="ARBA00004123"/>
    </source>
</evidence>
<dbReference type="GO" id="GO:0006370">
    <property type="term" value="P:7-methylguanosine mRNA capping"/>
    <property type="evidence" value="ECO:0007669"/>
    <property type="project" value="UniProtKB-KW"/>
</dbReference>
<keyword evidence="5" id="KW-0548">Nucleotidyltransferase</keyword>
<keyword evidence="8" id="KW-0342">GTP-binding</keyword>
<reference evidence="14" key="2">
    <citation type="submission" date="2015-07" db="EMBL/GenBank/DDBJ databases">
        <title>Contrasting host-pathogen interactions and genome evolution in two generalist and specialist microsporidian pathogens of mosquitoes.</title>
        <authorList>
            <consortium name="The Broad Institute Genomics Platform"/>
            <consortium name="The Broad Institute Genome Sequencing Center for Infectious Disease"/>
            <person name="Cuomo C.A."/>
            <person name="Sanscrainte N.D."/>
            <person name="Goldberg J.M."/>
            <person name="Heiman D."/>
            <person name="Young S."/>
            <person name="Zeng Q."/>
            <person name="Becnel J.J."/>
            <person name="Birren B.W."/>
        </authorList>
    </citation>
    <scope>NUCLEOTIDE SEQUENCE [LARGE SCALE GENOMIC DNA]</scope>
    <source>
        <strain evidence="14">USNM 41457</strain>
    </source>
</reference>
<keyword evidence="7" id="KW-0506">mRNA capping</keyword>
<dbReference type="InterPro" id="IPR013846">
    <property type="entry name" value="mRNA_cap_enzyme_C"/>
</dbReference>
<reference evidence="13 14" key="1">
    <citation type="submission" date="2011-08" db="EMBL/GenBank/DDBJ databases">
        <authorList>
            <person name="Liu Z.J."/>
            <person name="Shi F.L."/>
            <person name="Lu J.Q."/>
            <person name="Li M."/>
            <person name="Wang Z.L."/>
        </authorList>
    </citation>
    <scope>NUCLEOTIDE SEQUENCE [LARGE SCALE GENOMIC DNA]</scope>
    <source>
        <strain evidence="13 14">USNM 41457</strain>
    </source>
</reference>
<dbReference type="Gene3D" id="3.30.470.30">
    <property type="entry name" value="DNA ligase/mRNA capping enzyme"/>
    <property type="match status" value="1"/>
</dbReference>
<dbReference type="InterPro" id="IPR001339">
    <property type="entry name" value="mRNA_cap_enzyme_adenylation"/>
</dbReference>
<comment type="caution">
    <text evidence="13">The sequence shown here is derived from an EMBL/GenBank/DDBJ whole genome shotgun (WGS) entry which is preliminary data.</text>
</comment>
<protein>
    <recommendedName>
        <fullName evidence="2">mRNA guanylyltransferase</fullName>
        <ecNumber evidence="2">2.7.7.50</ecNumber>
    </recommendedName>
</protein>
<evidence type="ECO:0000256" key="10">
    <source>
        <dbReference type="ARBA" id="ARBA00044624"/>
    </source>
</evidence>
<organism evidence="13 14">
    <name type="scientific">Edhazardia aedis (strain USNM 41457)</name>
    <name type="common">Microsporidian parasite</name>
    <dbReference type="NCBI Taxonomy" id="1003232"/>
    <lineage>
        <taxon>Eukaryota</taxon>
        <taxon>Fungi</taxon>
        <taxon>Fungi incertae sedis</taxon>
        <taxon>Microsporidia</taxon>
        <taxon>Edhazardia</taxon>
    </lineage>
</organism>
<evidence type="ECO:0000313" key="14">
    <source>
        <dbReference type="Proteomes" id="UP000003163"/>
    </source>
</evidence>
<dbReference type="CDD" id="cd07895">
    <property type="entry name" value="Adenylation_mRNA_capping"/>
    <property type="match status" value="1"/>
</dbReference>
<sequence>MENELDISKIFWKLKKKIARDKMLAQICTKIYNSIGRRFNSTQECEFPGSHPVTLLKKNFEDLNKRDYYVCEKSDGVRLMLNYLPENREYMYFLDRKNEFYAHPIKFKNDRTLNHTLFDGELFEIKDDDRKYLMYAIYDAVIFDGKYIGNLSLNQRLTYAMKFVNEYIEKPEVLGITIKKMSKSYHCYEIYKQTSQQKHKNDGLIFTPVDEPYVPGRCNILFKWKPAELNTVDLKLKLIPGTKYTYELLCWSKSSEMMVYDIFIDKEGVEMDEKLCLEKMNENANTSNSTKLPQNQSFPEISDNILQDGIQSQLNCVKNTLDLDHIIKKRKTEDLNINDTFSDVRNDLTYDDKQKFTANIQNISAKFISKNSERYDGLIGEFWYDPSAEKIDLVDNSFVNGAWILHKIRIDKTSPNSYKVVSNIMLSIYESLSIDVLAENVGKIYKNWKEREELKRKDMEISDFFRK</sequence>
<dbReference type="Gene3D" id="2.40.50.140">
    <property type="entry name" value="Nucleic acid-binding proteins"/>
    <property type="match status" value="1"/>
</dbReference>
<evidence type="ECO:0000256" key="7">
    <source>
        <dbReference type="ARBA" id="ARBA00023042"/>
    </source>
</evidence>
<evidence type="ECO:0000256" key="8">
    <source>
        <dbReference type="ARBA" id="ARBA00023134"/>
    </source>
</evidence>
<accession>J9DB42</accession>
<evidence type="ECO:0000256" key="4">
    <source>
        <dbReference type="ARBA" id="ARBA00022679"/>
    </source>
</evidence>
<keyword evidence="6" id="KW-0547">Nucleotide-binding</keyword>
<dbReference type="Proteomes" id="UP000003163">
    <property type="component" value="Unassembled WGS sequence"/>
</dbReference>
<dbReference type="OrthoDB" id="200924at2759"/>
<dbReference type="Pfam" id="PF01331">
    <property type="entry name" value="mRNA_cap_enzyme"/>
    <property type="match status" value="1"/>
</dbReference>
<evidence type="ECO:0000256" key="6">
    <source>
        <dbReference type="ARBA" id="ARBA00022741"/>
    </source>
</evidence>
<dbReference type="Pfam" id="PF03919">
    <property type="entry name" value="mRNA_cap_C"/>
    <property type="match status" value="1"/>
</dbReference>
<feature type="domain" description="mRNA capping enzyme adenylation" evidence="11">
    <location>
        <begin position="51"/>
        <end position="225"/>
    </location>
</feature>
<evidence type="ECO:0000256" key="5">
    <source>
        <dbReference type="ARBA" id="ARBA00022695"/>
    </source>
</evidence>
<dbReference type="PANTHER" id="PTHR10367:SF17">
    <property type="entry name" value="MRNA-CAPPING ENZYME"/>
    <property type="match status" value="1"/>
</dbReference>
<keyword evidence="3" id="KW-0507">mRNA processing</keyword>
<dbReference type="SUPFAM" id="SSF50249">
    <property type="entry name" value="Nucleic acid-binding proteins"/>
    <property type="match status" value="1"/>
</dbReference>
<evidence type="ECO:0000256" key="2">
    <source>
        <dbReference type="ARBA" id="ARBA00012475"/>
    </source>
</evidence>
<dbReference type="GO" id="GO:0004484">
    <property type="term" value="F:mRNA guanylyltransferase activity"/>
    <property type="evidence" value="ECO:0007669"/>
    <property type="project" value="UniProtKB-EC"/>
</dbReference>
<dbReference type="GO" id="GO:0005634">
    <property type="term" value="C:nucleus"/>
    <property type="evidence" value="ECO:0007669"/>
    <property type="project" value="UniProtKB-SubCell"/>
</dbReference>
<comment type="subcellular location">
    <subcellularLocation>
        <location evidence="1">Nucleus</location>
    </subcellularLocation>
</comment>
<evidence type="ECO:0000313" key="13">
    <source>
        <dbReference type="EMBL" id="EJW04981.1"/>
    </source>
</evidence>
<dbReference type="GO" id="GO:0005524">
    <property type="term" value="F:ATP binding"/>
    <property type="evidence" value="ECO:0007669"/>
    <property type="project" value="InterPro"/>
</dbReference>
<feature type="domain" description="mRNA capping enzyme C-terminal" evidence="12">
    <location>
        <begin position="319"/>
        <end position="437"/>
    </location>
</feature>
<dbReference type="VEuPathDB" id="MicrosporidiaDB:EDEG_00098"/>
<keyword evidence="4" id="KW-0808">Transferase</keyword>
<dbReference type="GO" id="GO:0005525">
    <property type="term" value="F:GTP binding"/>
    <property type="evidence" value="ECO:0007669"/>
    <property type="project" value="UniProtKB-KW"/>
</dbReference>
<dbReference type="SUPFAM" id="SSF56091">
    <property type="entry name" value="DNA ligase/mRNA capping enzyme, catalytic domain"/>
    <property type="match status" value="1"/>
</dbReference>
<evidence type="ECO:0000256" key="9">
    <source>
        <dbReference type="ARBA" id="ARBA00023242"/>
    </source>
</evidence>
<keyword evidence="14" id="KW-1185">Reference proteome</keyword>
<comment type="catalytic activity">
    <reaction evidence="10">
        <text>a 5'-end diphospho-ribonucleoside in mRNA + GTP + H(+) = a 5'-end (5'-triphosphoguanosine)-ribonucleoside in mRNA + diphosphate</text>
        <dbReference type="Rhea" id="RHEA:67012"/>
        <dbReference type="Rhea" id="RHEA-COMP:17165"/>
        <dbReference type="Rhea" id="RHEA-COMP:17166"/>
        <dbReference type="ChEBI" id="CHEBI:15378"/>
        <dbReference type="ChEBI" id="CHEBI:33019"/>
        <dbReference type="ChEBI" id="CHEBI:37565"/>
        <dbReference type="ChEBI" id="CHEBI:167616"/>
        <dbReference type="ChEBI" id="CHEBI:167617"/>
        <dbReference type="EC" id="2.7.7.50"/>
    </reaction>
    <physiologicalReaction direction="left-to-right" evidence="10">
        <dbReference type="Rhea" id="RHEA:67013"/>
    </physiologicalReaction>
</comment>
<dbReference type="EC" id="2.7.7.50" evidence="2"/>
<dbReference type="STRING" id="1003232.J9DB42"/>
<dbReference type="InParanoid" id="J9DB42"/>
<gene>
    <name evidence="13" type="ORF">EDEG_00098</name>
</gene>
<proteinExistence type="predicted"/>
<evidence type="ECO:0000259" key="12">
    <source>
        <dbReference type="Pfam" id="PF03919"/>
    </source>
</evidence>
<dbReference type="OMA" id="NEDYLVC"/>
<evidence type="ECO:0000259" key="11">
    <source>
        <dbReference type="Pfam" id="PF01331"/>
    </source>
</evidence>
<dbReference type="InterPro" id="IPR051029">
    <property type="entry name" value="mRNA_Capping_Enz/RNA_Phosphat"/>
</dbReference>
<name>J9DB42_EDHAE</name>
<dbReference type="PANTHER" id="PTHR10367">
    <property type="entry name" value="MRNA-CAPPING ENZYME"/>
    <property type="match status" value="1"/>
</dbReference>
<evidence type="ECO:0000256" key="3">
    <source>
        <dbReference type="ARBA" id="ARBA00022664"/>
    </source>
</evidence>
<dbReference type="HOGENOM" id="CLU_021710_0_2_1"/>
<dbReference type="EMBL" id="AFBI03000001">
    <property type="protein sequence ID" value="EJW04981.1"/>
    <property type="molecule type" value="Genomic_DNA"/>
</dbReference>
<dbReference type="AlphaFoldDB" id="J9DB42"/>